<comment type="similarity">
    <text evidence="4">Belongs to the CobB/CobQ family. CobQ subfamily.</text>
</comment>
<evidence type="ECO:0000256" key="3">
    <source>
        <dbReference type="ARBA" id="ARBA00022962"/>
    </source>
</evidence>
<reference evidence="6 7" key="1">
    <citation type="submission" date="2018-06" db="EMBL/GenBank/DDBJ databases">
        <title>Genomic Encyclopedia of Type Strains, Phase IV (KMG-IV): sequencing the most valuable type-strain genomes for metagenomic binning, comparative biology and taxonomic classification.</title>
        <authorList>
            <person name="Goeker M."/>
        </authorList>
    </citation>
    <scope>NUCLEOTIDE SEQUENCE [LARGE SCALE GENOMIC DNA]</scope>
    <source>
        <strain evidence="6 7">DSM 5</strain>
    </source>
</reference>
<evidence type="ECO:0000259" key="5">
    <source>
        <dbReference type="Pfam" id="PF01656"/>
    </source>
</evidence>
<dbReference type="SUPFAM" id="SSF52540">
    <property type="entry name" value="P-loop containing nucleoside triphosphate hydrolases"/>
    <property type="match status" value="1"/>
</dbReference>
<keyword evidence="2 4" id="KW-0169">Cobalamin biosynthesis</keyword>
<proteinExistence type="inferred from homology"/>
<name>A0A2W7PDW4_9BACI</name>
<sequence length="273" mass="30055">MNGLMVQGTASSVGKSLVCTAICRLLADEGKRVAPFKSQNMSSLSIQTEEGLEISVSQALQARAAKTPYLPEMNPILLKPTRNMETAVIILGKTENRMNGMDYREQFFTEGQRLIKNSLATLADSYEYVILEGAGSPVEMNLKERELVNMHVADLANVPVLLVANIEYGGVFASIVGTLALLPEAQRARVKGIIINKFRGDLSLFRDGIDFIEAYTGVNVLGVIPFMDNELEEEDGVAKTTNAASDDQINEWAQHVKKHVKWQEILAILEVNK</sequence>
<dbReference type="InterPro" id="IPR002586">
    <property type="entry name" value="CobQ/CobB/MinD/ParA_Nub-bd_dom"/>
</dbReference>
<dbReference type="GO" id="GO:0009236">
    <property type="term" value="P:cobalamin biosynthetic process"/>
    <property type="evidence" value="ECO:0007669"/>
    <property type="project" value="UniProtKB-UniRule"/>
</dbReference>
<dbReference type="AlphaFoldDB" id="A0A2W7PDW4"/>
<dbReference type="GO" id="GO:0003824">
    <property type="term" value="F:catalytic activity"/>
    <property type="evidence" value="ECO:0007669"/>
    <property type="project" value="InterPro"/>
</dbReference>
<evidence type="ECO:0000256" key="4">
    <source>
        <dbReference type="HAMAP-Rule" id="MF_00028"/>
    </source>
</evidence>
<dbReference type="Pfam" id="PF01656">
    <property type="entry name" value="CbiA"/>
    <property type="match status" value="1"/>
</dbReference>
<dbReference type="EMBL" id="QKZI01000002">
    <property type="protein sequence ID" value="PZX05847.1"/>
    <property type="molecule type" value="Genomic_DNA"/>
</dbReference>
<dbReference type="RefSeq" id="WP_111439288.1">
    <property type="nucleotide sequence ID" value="NZ_QKZI01000002.1"/>
</dbReference>
<protein>
    <recommendedName>
        <fullName evidence="4">Cobyric acid synthase</fullName>
    </recommendedName>
</protein>
<dbReference type="GO" id="GO:0015420">
    <property type="term" value="F:ABC-type vitamin B12 transporter activity"/>
    <property type="evidence" value="ECO:0007669"/>
    <property type="project" value="UniProtKB-UniRule"/>
</dbReference>
<gene>
    <name evidence="4" type="primary">cobQ</name>
    <name evidence="6" type="ORF">C7437_102314</name>
</gene>
<evidence type="ECO:0000313" key="7">
    <source>
        <dbReference type="Proteomes" id="UP000248646"/>
    </source>
</evidence>
<comment type="caution">
    <text evidence="6">The sequence shown here is derived from an EMBL/GenBank/DDBJ whole genome shotgun (WGS) entry which is preliminary data.</text>
</comment>
<evidence type="ECO:0000256" key="2">
    <source>
        <dbReference type="ARBA" id="ARBA00022573"/>
    </source>
</evidence>
<dbReference type="Proteomes" id="UP000248646">
    <property type="component" value="Unassembled WGS sequence"/>
</dbReference>
<comment type="pathway">
    <text evidence="1 4">Cofactor biosynthesis; adenosylcobalamin biosynthesis.</text>
</comment>
<dbReference type="Gene3D" id="3.40.50.300">
    <property type="entry name" value="P-loop containing nucleotide triphosphate hydrolases"/>
    <property type="match status" value="1"/>
</dbReference>
<dbReference type="InterPro" id="IPR027417">
    <property type="entry name" value="P-loop_NTPase"/>
</dbReference>
<keyword evidence="3 4" id="KW-0315">Glutamine amidotransferase</keyword>
<keyword evidence="7" id="KW-1185">Reference proteome</keyword>
<dbReference type="PANTHER" id="PTHR21343">
    <property type="entry name" value="DETHIOBIOTIN SYNTHETASE"/>
    <property type="match status" value="1"/>
</dbReference>
<dbReference type="OrthoDB" id="9808302at2"/>
<dbReference type="InterPro" id="IPR004459">
    <property type="entry name" value="CobQ_synth"/>
</dbReference>
<comment type="caution">
    <text evidence="4">Lacks conserved residue(s) required for the propagation of feature annotation.</text>
</comment>
<evidence type="ECO:0000313" key="6">
    <source>
        <dbReference type="EMBL" id="PZX05847.1"/>
    </source>
</evidence>
<comment type="function">
    <text evidence="4">Catalyzes amidations at positions B, D, E, and G on adenosylcobyrinic A,C-diamide. NH(2) groups are provided by glutamine, and one molecule of ATP is hydrogenolyzed for each amidation.</text>
</comment>
<dbReference type="NCBIfam" id="NF001989">
    <property type="entry name" value="PRK00784.1"/>
    <property type="match status" value="1"/>
</dbReference>
<organism evidence="6 7">
    <name type="scientific">Psychrobacillus insolitus</name>
    <dbReference type="NCBI Taxonomy" id="1461"/>
    <lineage>
        <taxon>Bacteria</taxon>
        <taxon>Bacillati</taxon>
        <taxon>Bacillota</taxon>
        <taxon>Bacilli</taxon>
        <taxon>Bacillales</taxon>
        <taxon>Bacillaceae</taxon>
        <taxon>Psychrobacillus</taxon>
    </lineage>
</organism>
<evidence type="ECO:0000256" key="1">
    <source>
        <dbReference type="ARBA" id="ARBA00004953"/>
    </source>
</evidence>
<feature type="domain" description="CobQ/CobB/MinD/ParA nucleotide binding" evidence="5">
    <location>
        <begin position="4"/>
        <end position="228"/>
    </location>
</feature>
<accession>A0A2W7PDW4</accession>
<dbReference type="UniPathway" id="UPA00148"/>
<dbReference type="HAMAP" id="MF_00028">
    <property type="entry name" value="CobQ"/>
    <property type="match status" value="1"/>
</dbReference>
<dbReference type="PANTHER" id="PTHR21343:SF1">
    <property type="entry name" value="COBYRIC ACID SYNTHASE"/>
    <property type="match status" value="1"/>
</dbReference>